<sequence length="152" mass="18229">MNSPRVYELIGEIRGKTQEKVYQGKQAGSVYYRLECRIENKDGIKEIFAFQETIKDGAIWQSIQQCQYVDKRYLFFSRIKNIEKKIRQTCNVCFTTYQLIENHIRLRSNQQEQCLGKCLEKWNKSLQEHYEERALIHIAKQEKKKDEEGEKI</sequence>
<evidence type="ECO:0000313" key="1">
    <source>
        <dbReference type="EMBL" id="CAG8627991.1"/>
    </source>
</evidence>
<gene>
    <name evidence="1" type="ORF">RPERSI_LOCUS6986</name>
</gene>
<dbReference type="Proteomes" id="UP000789920">
    <property type="component" value="Unassembled WGS sequence"/>
</dbReference>
<dbReference type="EMBL" id="CAJVQC010011502">
    <property type="protein sequence ID" value="CAG8627991.1"/>
    <property type="molecule type" value="Genomic_DNA"/>
</dbReference>
<accession>A0ACA9N4M6</accession>
<keyword evidence="2" id="KW-1185">Reference proteome</keyword>
<name>A0ACA9N4M6_9GLOM</name>
<organism evidence="1 2">
    <name type="scientific">Racocetra persica</name>
    <dbReference type="NCBI Taxonomy" id="160502"/>
    <lineage>
        <taxon>Eukaryota</taxon>
        <taxon>Fungi</taxon>
        <taxon>Fungi incertae sedis</taxon>
        <taxon>Mucoromycota</taxon>
        <taxon>Glomeromycotina</taxon>
        <taxon>Glomeromycetes</taxon>
        <taxon>Diversisporales</taxon>
        <taxon>Gigasporaceae</taxon>
        <taxon>Racocetra</taxon>
    </lineage>
</organism>
<evidence type="ECO:0000313" key="2">
    <source>
        <dbReference type="Proteomes" id="UP000789920"/>
    </source>
</evidence>
<reference evidence="1" key="1">
    <citation type="submission" date="2021-06" db="EMBL/GenBank/DDBJ databases">
        <authorList>
            <person name="Kallberg Y."/>
            <person name="Tangrot J."/>
            <person name="Rosling A."/>
        </authorList>
    </citation>
    <scope>NUCLEOTIDE SEQUENCE</scope>
    <source>
        <strain evidence="1">MA461A</strain>
    </source>
</reference>
<proteinExistence type="predicted"/>
<comment type="caution">
    <text evidence="1">The sequence shown here is derived from an EMBL/GenBank/DDBJ whole genome shotgun (WGS) entry which is preliminary data.</text>
</comment>
<protein>
    <submittedName>
        <fullName evidence="1">18635_t:CDS:1</fullName>
    </submittedName>
</protein>